<gene>
    <name evidence="3" type="ORF">A130_13675</name>
</gene>
<keyword evidence="4" id="KW-1185">Reference proteome</keyword>
<dbReference type="EMBL" id="AJYW02000058">
    <property type="protein sequence ID" value="OEE78087.1"/>
    <property type="molecule type" value="Genomic_DNA"/>
</dbReference>
<accession>A0A1E5D3G4</accession>
<comment type="caution">
    <text evidence="3">The sequence shown here is derived from an EMBL/GenBank/DDBJ whole genome shotgun (WGS) entry which is preliminary data.</text>
</comment>
<dbReference type="Proteomes" id="UP000094165">
    <property type="component" value="Unassembled WGS sequence"/>
</dbReference>
<feature type="region of interest" description="Disordered" evidence="1">
    <location>
        <begin position="424"/>
        <end position="468"/>
    </location>
</feature>
<dbReference type="InterPro" id="IPR017740">
    <property type="entry name" value="TssA-like"/>
</dbReference>
<feature type="compositionally biased region" description="Low complexity" evidence="1">
    <location>
        <begin position="458"/>
        <end position="468"/>
    </location>
</feature>
<proteinExistence type="predicted"/>
<organism evidence="3 4">
    <name type="scientific">Vibrio genomosp. F6 str. FF-238</name>
    <dbReference type="NCBI Taxonomy" id="1191298"/>
    <lineage>
        <taxon>Bacteria</taxon>
        <taxon>Pseudomonadati</taxon>
        <taxon>Pseudomonadota</taxon>
        <taxon>Gammaproteobacteria</taxon>
        <taxon>Vibrionales</taxon>
        <taxon>Vibrionaceae</taxon>
        <taxon>Vibrio</taxon>
    </lineage>
</organism>
<dbReference type="PANTHER" id="PTHR37951">
    <property type="entry name" value="CYTOPLASMIC PROTEIN-RELATED"/>
    <property type="match status" value="1"/>
</dbReference>
<reference evidence="3 4" key="1">
    <citation type="journal article" date="2012" name="Science">
        <title>Ecological populations of bacteria act as socially cohesive units of antibiotic production and resistance.</title>
        <authorList>
            <person name="Cordero O.X."/>
            <person name="Wildschutte H."/>
            <person name="Kirkup B."/>
            <person name="Proehl S."/>
            <person name="Ngo L."/>
            <person name="Hussain F."/>
            <person name="Le Roux F."/>
            <person name="Mincer T."/>
            <person name="Polz M.F."/>
        </authorList>
    </citation>
    <scope>NUCLEOTIDE SEQUENCE [LARGE SCALE GENOMIC DNA]</scope>
    <source>
        <strain evidence="3 4">FF-238</strain>
    </source>
</reference>
<dbReference type="PANTHER" id="PTHR37951:SF1">
    <property type="entry name" value="TYPE VI SECRETION SYSTEM COMPONENT TSSA1"/>
    <property type="match status" value="1"/>
</dbReference>
<name>A0A1E5D3G4_9VIBR</name>
<protein>
    <submittedName>
        <fullName evidence="3">Type VI secretion protein</fullName>
    </submittedName>
</protein>
<feature type="region of interest" description="Disordered" evidence="1">
    <location>
        <begin position="272"/>
        <end position="309"/>
    </location>
</feature>
<feature type="compositionally biased region" description="Polar residues" evidence="1">
    <location>
        <begin position="442"/>
        <end position="457"/>
    </location>
</feature>
<evidence type="ECO:0000313" key="3">
    <source>
        <dbReference type="EMBL" id="OEE78087.1"/>
    </source>
</evidence>
<dbReference type="Pfam" id="PF06812">
    <property type="entry name" value="ImpA_N"/>
    <property type="match status" value="1"/>
</dbReference>
<evidence type="ECO:0000256" key="1">
    <source>
        <dbReference type="SAM" id="MobiDB-lite"/>
    </source>
</evidence>
<dbReference type="InterPro" id="IPR010657">
    <property type="entry name" value="ImpA_N"/>
</dbReference>
<dbReference type="AlphaFoldDB" id="A0A1E5D3G4"/>
<feature type="compositionally biased region" description="Polar residues" evidence="1">
    <location>
        <begin position="274"/>
        <end position="284"/>
    </location>
</feature>
<evidence type="ECO:0000259" key="2">
    <source>
        <dbReference type="Pfam" id="PF06812"/>
    </source>
</evidence>
<dbReference type="RefSeq" id="WP_017052337.1">
    <property type="nucleotide sequence ID" value="NZ_AJYW02000058.1"/>
</dbReference>
<feature type="compositionally biased region" description="Polar residues" evidence="1">
    <location>
        <begin position="297"/>
        <end position="309"/>
    </location>
</feature>
<feature type="domain" description="ImpA N-terminal" evidence="2">
    <location>
        <begin position="13"/>
        <end position="135"/>
    </location>
</feature>
<evidence type="ECO:0000313" key="4">
    <source>
        <dbReference type="Proteomes" id="UP000094165"/>
    </source>
</evidence>
<sequence>MLLSLKDVSQLIEPISADSPCGPYLKNNKSVFRPLRNEFNVAQTSLRKLSQNPSAEVLDDLKDENHQNWLQLSESLFDQLSNSSRDIELIGWFFTSQMLLDPSLNSAANTLHWLAELVEHQWGHLNPVIAPEKLKSDTEAGWAAEQTRAKVKAFFQMVGDSEQSSLVYAPLLLQPLVADVSFFEYQSSEQKGAISQLKQHVSSNIAHERTEILQKLESVHRCFVELERLRKTTLAYSQISGVSAPNFGFLKSLLTKYDYALQQLTNMKFEPKKSATTQGAQSEGANEAPSVDEPTPQKAQLSTQVSAQEGLMNSEQSSQIFCSSNLAETASTNSMNRDLAFHQLRELSDYFRQSEPHSPVSFLLEKAIRWGYLSLPELMKEMMEEQDGTSLNNIFNAAGLNHLDQVLLPDVDVPSVDIRNPLTFTSPSQNVESVKAEEPVSEASTADTQSQQKSELQASSSTSTALAW</sequence>